<evidence type="ECO:0000259" key="2">
    <source>
        <dbReference type="Pfam" id="PF16862"/>
    </source>
</evidence>
<keyword evidence="3" id="KW-0378">Hydrolase</keyword>
<reference evidence="3" key="1">
    <citation type="journal article" date="2020" name="Stud. Mycol.">
        <title>101 Dothideomycetes genomes: a test case for predicting lifestyles and emergence of pathogens.</title>
        <authorList>
            <person name="Haridas S."/>
            <person name="Albert R."/>
            <person name="Binder M."/>
            <person name="Bloem J."/>
            <person name="Labutti K."/>
            <person name="Salamov A."/>
            <person name="Andreopoulos B."/>
            <person name="Baker S."/>
            <person name="Barry K."/>
            <person name="Bills G."/>
            <person name="Bluhm B."/>
            <person name="Cannon C."/>
            <person name="Castanera R."/>
            <person name="Culley D."/>
            <person name="Daum C."/>
            <person name="Ezra D."/>
            <person name="Gonzalez J."/>
            <person name="Henrissat B."/>
            <person name="Kuo A."/>
            <person name="Liang C."/>
            <person name="Lipzen A."/>
            <person name="Lutzoni F."/>
            <person name="Magnuson J."/>
            <person name="Mondo S."/>
            <person name="Nolan M."/>
            <person name="Ohm R."/>
            <person name="Pangilinan J."/>
            <person name="Park H.-J."/>
            <person name="Ramirez L."/>
            <person name="Alfaro M."/>
            <person name="Sun H."/>
            <person name="Tritt A."/>
            <person name="Yoshinaga Y."/>
            <person name="Zwiers L.-H."/>
            <person name="Turgeon B."/>
            <person name="Goodwin S."/>
            <person name="Spatafora J."/>
            <person name="Crous P."/>
            <person name="Grigoriev I."/>
        </authorList>
    </citation>
    <scope>NUCLEOTIDE SEQUENCE</scope>
    <source>
        <strain evidence="3">ATCC 36951</strain>
    </source>
</reference>
<protein>
    <submittedName>
        <fullName evidence="3">Glycoside hydrolase family 79 protein</fullName>
    </submittedName>
</protein>
<dbReference type="GeneID" id="54567915"/>
<proteinExistence type="predicted"/>
<dbReference type="GO" id="GO:0016787">
    <property type="term" value="F:hydrolase activity"/>
    <property type="evidence" value="ECO:0007669"/>
    <property type="project" value="UniProtKB-KW"/>
</dbReference>
<evidence type="ECO:0000256" key="1">
    <source>
        <dbReference type="SAM" id="SignalP"/>
    </source>
</evidence>
<dbReference type="InterPro" id="IPR031728">
    <property type="entry name" value="GlcAase_C"/>
</dbReference>
<dbReference type="InterPro" id="IPR052974">
    <property type="entry name" value="GH79_Enzymes"/>
</dbReference>
<dbReference type="OrthoDB" id="2831684at2759"/>
<accession>A0A6A6BWY9</accession>
<name>A0A6A6BWY9_ZASCE</name>
<dbReference type="EMBL" id="ML993641">
    <property type="protein sequence ID" value="KAF2159215.1"/>
    <property type="molecule type" value="Genomic_DNA"/>
</dbReference>
<dbReference type="Gene3D" id="3.20.20.80">
    <property type="entry name" value="Glycosidases"/>
    <property type="match status" value="1"/>
</dbReference>
<evidence type="ECO:0000313" key="3">
    <source>
        <dbReference type="EMBL" id="KAF2159215.1"/>
    </source>
</evidence>
<dbReference type="PANTHER" id="PTHR36183:SF2">
    <property type="entry name" value="BETA-GLUCURONIDASE C-TERMINAL DOMAIN-CONTAINING PROTEIN"/>
    <property type="match status" value="1"/>
</dbReference>
<dbReference type="Proteomes" id="UP000799537">
    <property type="component" value="Unassembled WGS sequence"/>
</dbReference>
<keyword evidence="1" id="KW-0732">Signal</keyword>
<dbReference type="SUPFAM" id="SSF51445">
    <property type="entry name" value="(Trans)glycosidases"/>
    <property type="match status" value="1"/>
</dbReference>
<feature type="signal peptide" evidence="1">
    <location>
        <begin position="1"/>
        <end position="19"/>
    </location>
</feature>
<keyword evidence="4" id="KW-1185">Reference proteome</keyword>
<dbReference type="Pfam" id="PF16862">
    <property type="entry name" value="Glyco_hydro_79C"/>
    <property type="match status" value="1"/>
</dbReference>
<feature type="chain" id="PRO_5025352300" evidence="1">
    <location>
        <begin position="20"/>
        <end position="512"/>
    </location>
</feature>
<sequence length="512" mass="54248">MIGLNSLVFLALVPSISLAQTTISIPSSGANAVQVSSSFVNTGFELSSLQFFVQTSPSDNSSNQYSINLLNALFGKSGGRPVLRVGGVTGDGYVFDMNLTQPIYPNPAAPSGQKGATRIGPSFWSLTKNLAAANPLWQPQVSYTNTTDTLTVQDGVSIVKSIGTSNIIAIEIGNEPNEYKGHTDPSAMNATFYSNRFQGLAANISQAAGINPTTPFFAGPDLASYDLQKTDWSIEDLFQNTSFDKTGNIKLATDHWYLSEGDTSIPDVMNHAKMISTSAPIATAAKFFQQYGKVDYVLDEFNVLNGGPNLAFSSSLGSALASVDFLLYAMTLGVKRIHFEQVYGSNQAIWIPCNNGSTVAQTHSGYYALITASEFIGGTSGNTKVQQITPGGGNDGSTFSAYVAYNGNTPNRVALLNLNYWDQSQNIARPQPTIQVSGIPSGLSSVNVEYLTNPGGAGQNADQTTFGGSQWPYSTLGVEKKGVQNTTIPVAVKGGVAQIPSPYSSVAIVYLS</sequence>
<organism evidence="3 4">
    <name type="scientific">Zasmidium cellare ATCC 36951</name>
    <dbReference type="NCBI Taxonomy" id="1080233"/>
    <lineage>
        <taxon>Eukaryota</taxon>
        <taxon>Fungi</taxon>
        <taxon>Dikarya</taxon>
        <taxon>Ascomycota</taxon>
        <taxon>Pezizomycotina</taxon>
        <taxon>Dothideomycetes</taxon>
        <taxon>Dothideomycetidae</taxon>
        <taxon>Mycosphaerellales</taxon>
        <taxon>Mycosphaerellaceae</taxon>
        <taxon>Zasmidium</taxon>
    </lineage>
</organism>
<dbReference type="AlphaFoldDB" id="A0A6A6BWY9"/>
<dbReference type="PANTHER" id="PTHR36183">
    <property type="entry name" value="BETA-GLUCURONIDASE"/>
    <property type="match status" value="1"/>
</dbReference>
<dbReference type="InterPro" id="IPR017853">
    <property type="entry name" value="GH"/>
</dbReference>
<evidence type="ECO:0000313" key="4">
    <source>
        <dbReference type="Proteomes" id="UP000799537"/>
    </source>
</evidence>
<feature type="domain" description="Beta-glucuronidase C-terminal" evidence="2">
    <location>
        <begin position="401"/>
        <end position="508"/>
    </location>
</feature>
<gene>
    <name evidence="3" type="ORF">M409DRAFT_61034</name>
</gene>
<dbReference type="RefSeq" id="XP_033660104.1">
    <property type="nucleotide sequence ID" value="XM_033814643.1"/>
</dbReference>